<proteinExistence type="predicted"/>
<evidence type="ECO:0000313" key="3">
    <source>
        <dbReference type="Proteomes" id="UP000825072"/>
    </source>
</evidence>
<dbReference type="Proteomes" id="UP000825072">
    <property type="component" value="Chromosome 1"/>
</dbReference>
<accession>A0AAD1KNW5</accession>
<protein>
    <submittedName>
        <fullName evidence="2">Uncharacterized protein</fullName>
    </submittedName>
</protein>
<feature type="compositionally biased region" description="Basic and acidic residues" evidence="1">
    <location>
        <begin position="64"/>
        <end position="81"/>
    </location>
</feature>
<dbReference type="EMBL" id="AP024747">
    <property type="protein sequence ID" value="BCY25348.1"/>
    <property type="molecule type" value="Genomic_DNA"/>
</dbReference>
<sequence length="81" mass="9157">MDDTELSRRRDGNGLNRNDKHKGRHTGHVFGYPYLTKGFGGTEVTTLENKSKENSNKKAGQNHGDFHSGRLADSIRRDDEQ</sequence>
<evidence type="ECO:0000313" key="2">
    <source>
        <dbReference type="EMBL" id="BCY25348.1"/>
    </source>
</evidence>
<gene>
    <name evidence="2" type="ORF">KB1_13380</name>
</gene>
<dbReference type="AlphaFoldDB" id="A0AAD1KNW5"/>
<reference evidence="2" key="1">
    <citation type="submission" date="2021-06" db="EMBL/GenBank/DDBJ databases">
        <title>Genome sequence of Cutibacterium modestum strain KB17-24694.</title>
        <authorList>
            <person name="Dekio I."/>
            <person name="Asahina A."/>
            <person name="Nishida M."/>
        </authorList>
    </citation>
    <scope>NUCLEOTIDE SEQUENCE</scope>
    <source>
        <strain evidence="2">KB17-24694</strain>
    </source>
</reference>
<feature type="region of interest" description="Disordered" evidence="1">
    <location>
        <begin position="47"/>
        <end position="81"/>
    </location>
</feature>
<feature type="compositionally biased region" description="Basic and acidic residues" evidence="1">
    <location>
        <begin position="1"/>
        <end position="12"/>
    </location>
</feature>
<evidence type="ECO:0000256" key="1">
    <source>
        <dbReference type="SAM" id="MobiDB-lite"/>
    </source>
</evidence>
<name>A0AAD1KNW5_9ACTN</name>
<organism evidence="2 3">
    <name type="scientific">Cutibacterium modestum</name>
    <dbReference type="NCBI Taxonomy" id="2559073"/>
    <lineage>
        <taxon>Bacteria</taxon>
        <taxon>Bacillati</taxon>
        <taxon>Actinomycetota</taxon>
        <taxon>Actinomycetes</taxon>
        <taxon>Propionibacteriales</taxon>
        <taxon>Propionibacteriaceae</taxon>
        <taxon>Cutibacterium</taxon>
    </lineage>
</organism>
<feature type="region of interest" description="Disordered" evidence="1">
    <location>
        <begin position="1"/>
        <end position="30"/>
    </location>
</feature>